<evidence type="ECO:0000256" key="2">
    <source>
        <dbReference type="ARBA" id="ARBA00022475"/>
    </source>
</evidence>
<feature type="domain" description="POTRA" evidence="10">
    <location>
        <begin position="54"/>
        <end position="123"/>
    </location>
</feature>
<keyword evidence="2 9" id="KW-1003">Cell membrane</keyword>
<dbReference type="KEGG" id="doe:DENOEST_3081"/>
<dbReference type="GO" id="GO:0090529">
    <property type="term" value="P:cell septum assembly"/>
    <property type="evidence" value="ECO:0007669"/>
    <property type="project" value="InterPro"/>
</dbReference>
<comment type="function">
    <text evidence="9">Essential cell division protein. May link together the upstream cell division proteins, which are predominantly cytoplasmic, with the downstream cell division proteins, which are predominantly periplasmic. May control correct divisome assembly.</text>
</comment>
<organism evidence="11 12">
    <name type="scientific">Denitratisoma oestradiolicum</name>
    <dbReference type="NCBI Taxonomy" id="311182"/>
    <lineage>
        <taxon>Bacteria</taxon>
        <taxon>Pseudomonadati</taxon>
        <taxon>Pseudomonadota</taxon>
        <taxon>Betaproteobacteria</taxon>
        <taxon>Nitrosomonadales</taxon>
        <taxon>Sterolibacteriaceae</taxon>
        <taxon>Denitratisoma</taxon>
    </lineage>
</organism>
<evidence type="ECO:0000256" key="1">
    <source>
        <dbReference type="ARBA" id="ARBA00004370"/>
    </source>
</evidence>
<dbReference type="EMBL" id="LR778301">
    <property type="protein sequence ID" value="CAB1370235.1"/>
    <property type="molecule type" value="Genomic_DNA"/>
</dbReference>
<comment type="subcellular location">
    <subcellularLocation>
        <location evidence="9">Cell inner membrane</location>
        <topology evidence="9">Single-pass type II membrane protein</topology>
    </subcellularLocation>
    <subcellularLocation>
        <location evidence="1">Membrane</location>
    </subcellularLocation>
    <text evidence="9">Localizes to the division septum.</text>
</comment>
<dbReference type="AlphaFoldDB" id="A0A6S6Y161"/>
<dbReference type="InterPro" id="IPR013685">
    <property type="entry name" value="POTRA_FtsQ_type"/>
</dbReference>
<keyword evidence="3 9" id="KW-0997">Cell inner membrane</keyword>
<keyword evidence="8 9" id="KW-0131">Cell cycle</keyword>
<dbReference type="HAMAP" id="MF_00911">
    <property type="entry name" value="FtsQ_subfam"/>
    <property type="match status" value="1"/>
</dbReference>
<feature type="transmembrane region" description="Helical" evidence="9">
    <location>
        <begin position="27"/>
        <end position="48"/>
    </location>
</feature>
<dbReference type="Pfam" id="PF03799">
    <property type="entry name" value="FtsQ_DivIB_C"/>
    <property type="match status" value="1"/>
</dbReference>
<evidence type="ECO:0000313" key="11">
    <source>
        <dbReference type="EMBL" id="CAB1370235.1"/>
    </source>
</evidence>
<comment type="similarity">
    <text evidence="9">Belongs to the FtsQ/DivIB family. FtsQ subfamily.</text>
</comment>
<evidence type="ECO:0000256" key="9">
    <source>
        <dbReference type="HAMAP-Rule" id="MF_00911"/>
    </source>
</evidence>
<dbReference type="Pfam" id="PF08478">
    <property type="entry name" value="POTRA_1"/>
    <property type="match status" value="1"/>
</dbReference>
<accession>A0A6S6Y161</accession>
<dbReference type="InterPro" id="IPR005548">
    <property type="entry name" value="Cell_div_FtsQ/DivIB_C"/>
</dbReference>
<evidence type="ECO:0000256" key="5">
    <source>
        <dbReference type="ARBA" id="ARBA00022692"/>
    </source>
</evidence>
<dbReference type="Proteomes" id="UP000515733">
    <property type="component" value="Chromosome"/>
</dbReference>
<keyword evidence="5 9" id="KW-0812">Transmembrane</keyword>
<name>A0A6S6Y161_9PROT</name>
<evidence type="ECO:0000256" key="7">
    <source>
        <dbReference type="ARBA" id="ARBA00023136"/>
    </source>
</evidence>
<evidence type="ECO:0000256" key="3">
    <source>
        <dbReference type="ARBA" id="ARBA00022519"/>
    </source>
</evidence>
<keyword evidence="12" id="KW-1185">Reference proteome</keyword>
<dbReference type="PANTHER" id="PTHR35851:SF1">
    <property type="entry name" value="CELL DIVISION PROTEIN FTSQ"/>
    <property type="match status" value="1"/>
</dbReference>
<evidence type="ECO:0000313" key="12">
    <source>
        <dbReference type="Proteomes" id="UP000515733"/>
    </source>
</evidence>
<reference evidence="11 12" key="1">
    <citation type="submission" date="2020-03" db="EMBL/GenBank/DDBJ databases">
        <authorList>
            <consortium name="Genoscope - CEA"/>
            <person name="William W."/>
        </authorList>
    </citation>
    <scope>NUCLEOTIDE SEQUENCE [LARGE SCALE GENOMIC DNA]</scope>
    <source>
        <strain evidence="12">DSM 16959</strain>
    </source>
</reference>
<dbReference type="Gene3D" id="3.40.50.11690">
    <property type="entry name" value="Cell division protein FtsQ/DivIB"/>
    <property type="match status" value="1"/>
</dbReference>
<keyword evidence="7 9" id="KW-0472">Membrane</keyword>
<evidence type="ECO:0000259" key="10">
    <source>
        <dbReference type="PROSITE" id="PS51779"/>
    </source>
</evidence>
<dbReference type="GO" id="GO:0032153">
    <property type="term" value="C:cell division site"/>
    <property type="evidence" value="ECO:0007669"/>
    <property type="project" value="UniProtKB-UniRule"/>
</dbReference>
<dbReference type="InterPro" id="IPR026579">
    <property type="entry name" value="FtsQ"/>
</dbReference>
<evidence type="ECO:0000256" key="8">
    <source>
        <dbReference type="ARBA" id="ARBA00023306"/>
    </source>
</evidence>
<keyword evidence="6 9" id="KW-1133">Transmembrane helix</keyword>
<evidence type="ECO:0000256" key="4">
    <source>
        <dbReference type="ARBA" id="ARBA00022618"/>
    </source>
</evidence>
<dbReference type="RefSeq" id="WP_197970631.1">
    <property type="nucleotide sequence ID" value="NZ_LR778301.1"/>
</dbReference>
<dbReference type="PROSITE" id="PS51779">
    <property type="entry name" value="POTRA"/>
    <property type="match status" value="1"/>
</dbReference>
<proteinExistence type="inferred from homology"/>
<dbReference type="InterPro" id="IPR045335">
    <property type="entry name" value="FtsQ_C_sf"/>
</dbReference>
<dbReference type="Gene3D" id="3.10.20.310">
    <property type="entry name" value="membrane protein fhac"/>
    <property type="match status" value="1"/>
</dbReference>
<comment type="subunit">
    <text evidence="9">Part of a complex composed of FtsB, FtsL and FtsQ.</text>
</comment>
<sequence length="263" mass="29725">MARPARSTRPQKAPVEGFWDKPPLMNFVSDLLLLAGAVALLWASLLAFQRLPLFPLRQVVVQGDLKQVTRLQLEYAARGAVTGNFFTVNLEGVREAFEKLPWVRRAEVRRVWPDALELSIEEQVAAARWRQNDGEYRLVNQQGEIFTAAVDQELPDFAGPEGSAPQILERYRAFAIALEGIGRHPRALSLSPRQAWQLRLDDGLVLELGREEPKHPVAERLDRFVANYREALRLTGNHAGMIDMRYPNGFALRSRPADKAPQT</sequence>
<keyword evidence="4 9" id="KW-0132">Cell division</keyword>
<dbReference type="GO" id="GO:0043093">
    <property type="term" value="P:FtsZ-dependent cytokinesis"/>
    <property type="evidence" value="ECO:0007669"/>
    <property type="project" value="UniProtKB-UniRule"/>
</dbReference>
<dbReference type="InterPro" id="IPR034746">
    <property type="entry name" value="POTRA"/>
</dbReference>
<dbReference type="PANTHER" id="PTHR35851">
    <property type="entry name" value="CELL DIVISION PROTEIN FTSQ"/>
    <property type="match status" value="1"/>
</dbReference>
<protein>
    <recommendedName>
        <fullName evidence="9">Cell division protein FtsQ</fullName>
    </recommendedName>
</protein>
<dbReference type="GO" id="GO:0005886">
    <property type="term" value="C:plasma membrane"/>
    <property type="evidence" value="ECO:0007669"/>
    <property type="project" value="UniProtKB-SubCell"/>
</dbReference>
<gene>
    <name evidence="9 11" type="primary">ftsQ</name>
    <name evidence="11" type="ORF">DENOEST_3081</name>
</gene>
<evidence type="ECO:0000256" key="6">
    <source>
        <dbReference type="ARBA" id="ARBA00022989"/>
    </source>
</evidence>